<evidence type="ECO:0000259" key="4">
    <source>
        <dbReference type="PROSITE" id="PS50196"/>
    </source>
</evidence>
<feature type="compositionally biased region" description="Basic and acidic residues" evidence="3">
    <location>
        <begin position="50"/>
        <end position="79"/>
    </location>
</feature>
<keyword evidence="2" id="KW-0539">Nucleus</keyword>
<keyword evidence="6" id="KW-1185">Reference proteome</keyword>
<organism evidence="5 6">
    <name type="scientific">Trichuris suis</name>
    <name type="common">pig whipworm</name>
    <dbReference type="NCBI Taxonomy" id="68888"/>
    <lineage>
        <taxon>Eukaryota</taxon>
        <taxon>Metazoa</taxon>
        <taxon>Ecdysozoa</taxon>
        <taxon>Nematoda</taxon>
        <taxon>Enoplea</taxon>
        <taxon>Dorylaimia</taxon>
        <taxon>Trichinellida</taxon>
        <taxon>Trichuridae</taxon>
        <taxon>Trichuris</taxon>
    </lineage>
</organism>
<feature type="compositionally biased region" description="Basic and acidic residues" evidence="3">
    <location>
        <begin position="249"/>
        <end position="278"/>
    </location>
</feature>
<feature type="domain" description="RanBD1" evidence="4">
    <location>
        <begin position="142"/>
        <end position="208"/>
    </location>
</feature>
<dbReference type="GO" id="GO:0006611">
    <property type="term" value="P:protein export from nucleus"/>
    <property type="evidence" value="ECO:0007669"/>
    <property type="project" value="TreeGrafter"/>
</dbReference>
<dbReference type="InterPro" id="IPR000156">
    <property type="entry name" value="Ran_bind_dom"/>
</dbReference>
<evidence type="ECO:0000313" key="6">
    <source>
        <dbReference type="Proteomes" id="UP000030764"/>
    </source>
</evidence>
<sequence>MSGAEHKTDGKEITTEPTLSPLIALFRPSKLTTTVDKIWKTTAPTSGIEDAEKSSRIDLTVGRKDGDEKESSNRTDKSNVPRTGGSFIFGQQIKDRVKMDKSNEQLEKTSDATHLPGFHDLATETANGNDSQHHPTDWTQVTAEPDISRPTEEKDYTIITGEEDESNLVQISCKLYVFDRNNGTWSDKGYSTLRINEKIDGEEMSTRIGKEITTEPTLSPLIALFRPSKLTTTVDKIWKTTAPTSGIEDAEKSSRIDLTVGRKDGDEKESSNRTDKSNVPRTGGSFIFGQQIKDRVKMDKSNEQLEKTSDATHLPGFHDLATETANGNDSQHHPTDWTQVTAEPDISRPTEEKDYTIITGEEDESNLVQISCKLYVFDRNNGTWSDKGYSTLRINEKIDGEEMSTRIVIRLQGVPRLIVNSRLWPEMIVRSIGSRKLQFAATNAEPPFEILTCLILGKQADIEEVFHVLQNALERLKNSGVPTHSVEHEKLLRYLLAFPLKKFNAIE</sequence>
<name>A0A085MBW3_9BILA</name>
<proteinExistence type="predicted"/>
<dbReference type="EMBL" id="KL363205">
    <property type="protein sequence ID" value="KFD54709.1"/>
    <property type="molecule type" value="Genomic_DNA"/>
</dbReference>
<dbReference type="PROSITE" id="PS50196">
    <property type="entry name" value="RANBD1"/>
    <property type="match status" value="2"/>
</dbReference>
<evidence type="ECO:0000256" key="2">
    <source>
        <dbReference type="ARBA" id="ARBA00023242"/>
    </source>
</evidence>
<dbReference type="InterPro" id="IPR045255">
    <property type="entry name" value="RanBP1-like"/>
</dbReference>
<dbReference type="CDD" id="cd13180">
    <property type="entry name" value="RanBD_RanBP3"/>
    <property type="match status" value="1"/>
</dbReference>
<dbReference type="PANTHER" id="PTHR23138:SF142">
    <property type="entry name" value="RAN-BINDING PROTEIN 3B-RELATED"/>
    <property type="match status" value="1"/>
</dbReference>
<dbReference type="Pfam" id="PF00638">
    <property type="entry name" value="Ran_BP1"/>
    <property type="match status" value="1"/>
</dbReference>
<feature type="region of interest" description="Disordered" evidence="3">
    <location>
        <begin position="245"/>
        <end position="351"/>
    </location>
</feature>
<feature type="compositionally biased region" description="Basic and acidic residues" evidence="3">
    <location>
        <begin position="292"/>
        <end position="310"/>
    </location>
</feature>
<feature type="compositionally biased region" description="Basic and acidic residues" evidence="3">
    <location>
        <begin position="93"/>
        <end position="111"/>
    </location>
</feature>
<evidence type="ECO:0000256" key="1">
    <source>
        <dbReference type="ARBA" id="ARBA00004123"/>
    </source>
</evidence>
<protein>
    <recommendedName>
        <fullName evidence="4">RanBD1 domain-containing protein</fullName>
    </recommendedName>
</protein>
<dbReference type="SUPFAM" id="SSF50729">
    <property type="entry name" value="PH domain-like"/>
    <property type="match status" value="2"/>
</dbReference>
<reference evidence="5 6" key="1">
    <citation type="journal article" date="2014" name="Nat. Genet.">
        <title>Genome and transcriptome of the porcine whipworm Trichuris suis.</title>
        <authorList>
            <person name="Jex A.R."/>
            <person name="Nejsum P."/>
            <person name="Schwarz E.M."/>
            <person name="Hu L."/>
            <person name="Young N.D."/>
            <person name="Hall R.S."/>
            <person name="Korhonen P.K."/>
            <person name="Liao S."/>
            <person name="Thamsborg S."/>
            <person name="Xia J."/>
            <person name="Xu P."/>
            <person name="Wang S."/>
            <person name="Scheerlinck J.P."/>
            <person name="Hofmann A."/>
            <person name="Sternberg P.W."/>
            <person name="Wang J."/>
            <person name="Gasser R.B."/>
        </authorList>
    </citation>
    <scope>NUCLEOTIDE SEQUENCE [LARGE SCALE GENOMIC DNA]</scope>
    <source>
        <strain evidence="5">DCEP-RM93M</strain>
    </source>
</reference>
<comment type="subcellular location">
    <subcellularLocation>
        <location evidence="1">Nucleus</location>
    </subcellularLocation>
</comment>
<gene>
    <name evidence="5" type="ORF">M513_04409</name>
</gene>
<dbReference type="PANTHER" id="PTHR23138">
    <property type="entry name" value="RAN BINDING PROTEIN"/>
    <property type="match status" value="1"/>
</dbReference>
<dbReference type="SMART" id="SM00160">
    <property type="entry name" value="RanBD"/>
    <property type="match status" value="1"/>
</dbReference>
<dbReference type="Proteomes" id="UP000030764">
    <property type="component" value="Unassembled WGS sequence"/>
</dbReference>
<accession>A0A085MBW3</accession>
<evidence type="ECO:0000313" key="5">
    <source>
        <dbReference type="EMBL" id="KFD54709.1"/>
    </source>
</evidence>
<dbReference type="Gene3D" id="2.30.29.30">
    <property type="entry name" value="Pleckstrin-homology domain (PH domain)/Phosphotyrosine-binding domain (PTB)"/>
    <property type="match status" value="2"/>
</dbReference>
<feature type="domain" description="RanBD1" evidence="4">
    <location>
        <begin position="341"/>
        <end position="432"/>
    </location>
</feature>
<feature type="region of interest" description="Disordered" evidence="3">
    <location>
        <begin position="40"/>
        <end position="139"/>
    </location>
</feature>
<dbReference type="GO" id="GO:0005634">
    <property type="term" value="C:nucleus"/>
    <property type="evidence" value="ECO:0007669"/>
    <property type="project" value="UniProtKB-SubCell"/>
</dbReference>
<dbReference type="InterPro" id="IPR011993">
    <property type="entry name" value="PH-like_dom_sf"/>
</dbReference>
<dbReference type="AlphaFoldDB" id="A0A085MBW3"/>
<evidence type="ECO:0000256" key="3">
    <source>
        <dbReference type="SAM" id="MobiDB-lite"/>
    </source>
</evidence>